<comment type="caution">
    <text evidence="3">The sequence shown here is derived from an EMBL/GenBank/DDBJ whole genome shotgun (WGS) entry which is preliminary data.</text>
</comment>
<feature type="chain" id="PRO_5046904853" evidence="1">
    <location>
        <begin position="24"/>
        <end position="140"/>
    </location>
</feature>
<dbReference type="Pfam" id="PF11141">
    <property type="entry name" value="DUF2914"/>
    <property type="match status" value="1"/>
</dbReference>
<feature type="signal peptide" evidence="1">
    <location>
        <begin position="1"/>
        <end position="23"/>
    </location>
</feature>
<organism evidence="3 4">
    <name type="scientific">Psychrosphaera aquimarina</name>
    <dbReference type="NCBI Taxonomy" id="2044854"/>
    <lineage>
        <taxon>Bacteria</taxon>
        <taxon>Pseudomonadati</taxon>
        <taxon>Pseudomonadota</taxon>
        <taxon>Gammaproteobacteria</taxon>
        <taxon>Alteromonadales</taxon>
        <taxon>Pseudoalteromonadaceae</taxon>
        <taxon>Psychrosphaera</taxon>
    </lineage>
</organism>
<evidence type="ECO:0000313" key="3">
    <source>
        <dbReference type="EMBL" id="MDU0112531.1"/>
    </source>
</evidence>
<dbReference type="EMBL" id="JAWCUA010000003">
    <property type="protein sequence ID" value="MDU0112531.1"/>
    <property type="molecule type" value="Genomic_DNA"/>
</dbReference>
<gene>
    <name evidence="3" type="ORF">RT723_05840</name>
</gene>
<keyword evidence="4" id="KW-1185">Reference proteome</keyword>
<evidence type="ECO:0000313" key="4">
    <source>
        <dbReference type="Proteomes" id="UP001257914"/>
    </source>
</evidence>
<feature type="domain" description="DUF2914" evidence="2">
    <location>
        <begin position="77"/>
        <end position="137"/>
    </location>
</feature>
<sequence>MKSNIINALFSLLLLTVSSAVYSAESSETVLSDNIRRAIVTDSIENREPVTDLTNTEIKTNVNKVYLFTEVIGKADTMITHRWFLDGKLEAEVILKIGSNRWRTYSSKNLTVPNHLGHWQVEVVDENNQPIASASFNYSE</sequence>
<protein>
    <submittedName>
        <fullName evidence="3">DUF2914 domain-containing protein</fullName>
    </submittedName>
</protein>
<dbReference type="InterPro" id="IPR022606">
    <property type="entry name" value="DUF2914"/>
</dbReference>
<keyword evidence="1" id="KW-0732">Signal</keyword>
<dbReference type="RefSeq" id="WP_216055137.1">
    <property type="nucleotide sequence ID" value="NZ_JAWCUA010000003.1"/>
</dbReference>
<evidence type="ECO:0000256" key="1">
    <source>
        <dbReference type="SAM" id="SignalP"/>
    </source>
</evidence>
<evidence type="ECO:0000259" key="2">
    <source>
        <dbReference type="Pfam" id="PF11141"/>
    </source>
</evidence>
<dbReference type="Proteomes" id="UP001257914">
    <property type="component" value="Unassembled WGS sequence"/>
</dbReference>
<proteinExistence type="predicted"/>
<accession>A0ABU3QYM5</accession>
<reference evidence="3 4" key="1">
    <citation type="submission" date="2023-10" db="EMBL/GenBank/DDBJ databases">
        <title>Psychrosphaera aquimaarina strain SW33 isolated from seawater.</title>
        <authorList>
            <person name="Bayburt H."/>
            <person name="Kim J.M."/>
            <person name="Choi B.J."/>
            <person name="Jeon C.O."/>
        </authorList>
    </citation>
    <scope>NUCLEOTIDE SEQUENCE [LARGE SCALE GENOMIC DNA]</scope>
    <source>
        <strain evidence="3 4">KCTC 52743</strain>
    </source>
</reference>
<name>A0ABU3QYM5_9GAMM</name>